<evidence type="ECO:0000256" key="1">
    <source>
        <dbReference type="SAM" id="MobiDB-lite"/>
    </source>
</evidence>
<feature type="transmembrane region" description="Helical" evidence="2">
    <location>
        <begin position="81"/>
        <end position="101"/>
    </location>
</feature>
<feature type="region of interest" description="Disordered" evidence="1">
    <location>
        <begin position="121"/>
        <end position="140"/>
    </location>
</feature>
<comment type="caution">
    <text evidence="3">The sequence shown here is derived from an EMBL/GenBank/DDBJ whole genome shotgun (WGS) entry which is preliminary data.</text>
</comment>
<accession>A0A1F5KGR4</accession>
<organism evidence="3 4">
    <name type="scientific">Candidatus Daviesbacteria bacterium RIFCSPHIGHO2_02_FULL_43_12</name>
    <dbReference type="NCBI Taxonomy" id="1797776"/>
    <lineage>
        <taxon>Bacteria</taxon>
        <taxon>Candidatus Daviesiibacteriota</taxon>
    </lineage>
</organism>
<dbReference type="AlphaFoldDB" id="A0A1F5KGR4"/>
<evidence type="ECO:0000256" key="2">
    <source>
        <dbReference type="SAM" id="Phobius"/>
    </source>
</evidence>
<feature type="transmembrane region" description="Helical" evidence="2">
    <location>
        <begin position="37"/>
        <end position="60"/>
    </location>
</feature>
<dbReference type="Pfam" id="PF18895">
    <property type="entry name" value="T4SS_pilin"/>
    <property type="match status" value="1"/>
</dbReference>
<sequence>MHKLLALQLPGFGDNSTIKSSDISNNFKTTFTDLGSLVGGFLNLLFFVVGFLMLYNLVLGAFRYLSAGDNKEIVAKARQRITWAIVGFLVVILAFSAAQYAKGLLPINQVPLTNVTSPSLPKEFGQPKQQPGSEPLNPAPASRDCAAFNGPDKISECIGAGCLSISCSSKKEGLKCVESTLTYEEACP</sequence>
<dbReference type="InterPro" id="IPR043993">
    <property type="entry name" value="T4SS_pilin"/>
</dbReference>
<protein>
    <submittedName>
        <fullName evidence="3">Uncharacterized protein</fullName>
    </submittedName>
</protein>
<keyword evidence="2" id="KW-0812">Transmembrane</keyword>
<evidence type="ECO:0000313" key="4">
    <source>
        <dbReference type="Proteomes" id="UP000177328"/>
    </source>
</evidence>
<gene>
    <name evidence="3" type="ORF">A3D25_05015</name>
</gene>
<name>A0A1F5KGR4_9BACT</name>
<keyword evidence="2" id="KW-1133">Transmembrane helix</keyword>
<dbReference type="EMBL" id="MFDD01000014">
    <property type="protein sequence ID" value="OGE40133.1"/>
    <property type="molecule type" value="Genomic_DNA"/>
</dbReference>
<keyword evidence="2" id="KW-0472">Membrane</keyword>
<reference evidence="3 4" key="1">
    <citation type="journal article" date="2016" name="Nat. Commun.">
        <title>Thousands of microbial genomes shed light on interconnected biogeochemical processes in an aquifer system.</title>
        <authorList>
            <person name="Anantharaman K."/>
            <person name="Brown C.T."/>
            <person name="Hug L.A."/>
            <person name="Sharon I."/>
            <person name="Castelle C.J."/>
            <person name="Probst A.J."/>
            <person name="Thomas B.C."/>
            <person name="Singh A."/>
            <person name="Wilkins M.J."/>
            <person name="Karaoz U."/>
            <person name="Brodie E.L."/>
            <person name="Williams K.H."/>
            <person name="Hubbard S.S."/>
            <person name="Banfield J.F."/>
        </authorList>
    </citation>
    <scope>NUCLEOTIDE SEQUENCE [LARGE SCALE GENOMIC DNA]</scope>
</reference>
<evidence type="ECO:0000313" key="3">
    <source>
        <dbReference type="EMBL" id="OGE40133.1"/>
    </source>
</evidence>
<dbReference type="Proteomes" id="UP000177328">
    <property type="component" value="Unassembled WGS sequence"/>
</dbReference>
<proteinExistence type="predicted"/>